<reference evidence="4 5" key="1">
    <citation type="submission" date="2023-08" db="EMBL/GenBank/DDBJ databases">
        <title>A Necator americanus chromosomal reference genome.</title>
        <authorList>
            <person name="Ilik V."/>
            <person name="Petrzelkova K.J."/>
            <person name="Pardy F."/>
            <person name="Fuh T."/>
            <person name="Niatou-Singa F.S."/>
            <person name="Gouil Q."/>
            <person name="Baker L."/>
            <person name="Ritchie M.E."/>
            <person name="Jex A.R."/>
            <person name="Gazzola D."/>
            <person name="Li H."/>
            <person name="Toshio Fujiwara R."/>
            <person name="Zhan B."/>
            <person name="Aroian R.V."/>
            <person name="Pafco B."/>
            <person name="Schwarz E.M."/>
        </authorList>
    </citation>
    <scope>NUCLEOTIDE SEQUENCE [LARGE SCALE GENOMIC DNA]</scope>
    <source>
        <strain evidence="4 5">Aroian</strain>
        <tissue evidence="4">Whole animal</tissue>
    </source>
</reference>
<organism evidence="4 5">
    <name type="scientific">Necator americanus</name>
    <name type="common">Human hookworm</name>
    <dbReference type="NCBI Taxonomy" id="51031"/>
    <lineage>
        <taxon>Eukaryota</taxon>
        <taxon>Metazoa</taxon>
        <taxon>Ecdysozoa</taxon>
        <taxon>Nematoda</taxon>
        <taxon>Chromadorea</taxon>
        <taxon>Rhabditida</taxon>
        <taxon>Rhabditina</taxon>
        <taxon>Rhabditomorpha</taxon>
        <taxon>Strongyloidea</taxon>
        <taxon>Ancylostomatidae</taxon>
        <taxon>Bunostominae</taxon>
        <taxon>Necator</taxon>
    </lineage>
</organism>
<dbReference type="Proteomes" id="UP001303046">
    <property type="component" value="Unassembled WGS sequence"/>
</dbReference>
<dbReference type="InterPro" id="IPR026817">
    <property type="entry name" value="Ect2"/>
</dbReference>
<evidence type="ECO:0008006" key="6">
    <source>
        <dbReference type="Google" id="ProtNLM"/>
    </source>
</evidence>
<gene>
    <name evidence="4" type="primary">Necator_chrX.g22957</name>
    <name evidence="4" type="ORF">RB195_022794</name>
</gene>
<dbReference type="SMART" id="SM00325">
    <property type="entry name" value="RhoGEF"/>
    <property type="match status" value="1"/>
</dbReference>
<sequence length="1039" mass="118008">MWKLFEHYQQISHCSLELVEKRDSYNPKSSELSDVKATQVVPTSSSDGTFNIVKSKKAQLNPGSIKRNIKATVLTFRAIVDRPYVARVQLLLCNISDRALHFKLKSNVGSNVSALPAGSAQIASTCTSPTSSHLDKTSTVRTLARCTATETAYSYEIFGFIADFYSACTHKLYENMLEFIEFAGHETNTDVTHFRGDHQVMGGYAHFYVNFFLAVRDLCSVHHSATGAEYINESDVVFLFEEFESELFRNFISSYPHLLVFGLTLLKSRVLRNLPLPRPKPNRPLYCDMLRNFNVVIGYGDENERRNWIKMIRYMGGHIRKEPDPYNTFLVTTQARGRAFRMLVSLGQKVLLPSWVDDCWSNRNDFSFDPTSDSLLVKHRIGVFESLQVYVVGFEDDDAEDIKNNILSFKGAVTNDLSSATHLVVNFANECKFLDSLSIASNQRVVTAEWVWTSISIQYCANEDAYAPFVRRIRSPVATTGGTNVVDETSGHNLLPKCTQSSVEAQNKDTSMTITKAHYVCTEMLETEFSYLKALKLLESVKKELESAIERGDTVMEKADVLLVFGKISPILQVHEKIVVSLKQLLDKWDEKTVAVKVSQVWIDAFEEMDRVYAPYSNSYDTARNALSAADKSNLRIHAFIKAKECSVEFQRNRFQDLLIRPVQRLPTVVILLKELQKRTTNFFEKVDEAIALVEKIISRANSIRAQNDEFIEQMSFFNNVEGVPPHLVCARRKLIKAVEGYSIGGTFEWSSLNRRKVKIILYNDLIMVCKVRSVTEGAGTMTKFTRHASFTNLTEPKKQYKYFHHLLIPNVREINRLKLFRYEGSVDDRLEPTDVLPIFGWTIRDISSDANWYVEAADKDVMVDFVQEVHKKIFMDFGRDIHWPGFTITDITSHNLREILKKHIRRVLSKEQETSEKTRIISEESPVSRSFAFATLGRRSALGLRRTASHVGSSFARLAVPFRGHRSANSNATVSSFPENLDAPYVLCADDPIDATCLSFPFSQAELVPTARCGSKTMMPLSEETEKAFESENSDKEN</sequence>
<dbReference type="Gene3D" id="1.20.900.10">
    <property type="entry name" value="Dbl homology (DH) domain"/>
    <property type="match status" value="1"/>
</dbReference>
<dbReference type="InterPro" id="IPR001357">
    <property type="entry name" value="BRCT_dom"/>
</dbReference>
<dbReference type="PANTHER" id="PTHR16777:SF2">
    <property type="entry name" value="PROTEIN ECT2"/>
    <property type="match status" value="1"/>
</dbReference>
<dbReference type="Pfam" id="PF00533">
    <property type="entry name" value="BRCT"/>
    <property type="match status" value="1"/>
</dbReference>
<dbReference type="EMBL" id="JAVFWL010000006">
    <property type="protein sequence ID" value="KAK6761842.1"/>
    <property type="molecule type" value="Genomic_DNA"/>
</dbReference>
<name>A0ABR1EGM9_NECAM</name>
<dbReference type="CDD" id="cd00160">
    <property type="entry name" value="RhoGEF"/>
    <property type="match status" value="1"/>
</dbReference>
<evidence type="ECO:0000313" key="4">
    <source>
        <dbReference type="EMBL" id="KAK6761842.1"/>
    </source>
</evidence>
<keyword evidence="5" id="KW-1185">Reference proteome</keyword>
<dbReference type="InterPro" id="IPR000219">
    <property type="entry name" value="DH_dom"/>
</dbReference>
<dbReference type="InterPro" id="IPR036420">
    <property type="entry name" value="BRCT_dom_sf"/>
</dbReference>
<dbReference type="InterPro" id="IPR035899">
    <property type="entry name" value="DBL_dom_sf"/>
</dbReference>
<feature type="domain" description="BRCT" evidence="3">
    <location>
        <begin position="285"/>
        <end position="359"/>
    </location>
</feature>
<dbReference type="PROSITE" id="PS50010">
    <property type="entry name" value="DH_2"/>
    <property type="match status" value="1"/>
</dbReference>
<accession>A0ABR1EGM9</accession>
<dbReference type="PANTHER" id="PTHR16777">
    <property type="entry name" value="PROTEIN ECT2"/>
    <property type="match status" value="1"/>
</dbReference>
<dbReference type="SUPFAM" id="SSF48065">
    <property type="entry name" value="DBL homology domain (DH-domain)"/>
    <property type="match status" value="1"/>
</dbReference>
<proteinExistence type="predicted"/>
<evidence type="ECO:0000313" key="5">
    <source>
        <dbReference type="Proteomes" id="UP001303046"/>
    </source>
</evidence>
<evidence type="ECO:0000259" key="2">
    <source>
        <dbReference type="PROSITE" id="PS50010"/>
    </source>
</evidence>
<evidence type="ECO:0000256" key="1">
    <source>
        <dbReference type="SAM" id="MobiDB-lite"/>
    </source>
</evidence>
<feature type="compositionally biased region" description="Basic and acidic residues" evidence="1">
    <location>
        <begin position="1025"/>
        <end position="1039"/>
    </location>
</feature>
<dbReference type="Pfam" id="PF00621">
    <property type="entry name" value="RhoGEF"/>
    <property type="match status" value="1"/>
</dbReference>
<dbReference type="SUPFAM" id="SSF52113">
    <property type="entry name" value="BRCT domain"/>
    <property type="match status" value="2"/>
</dbReference>
<feature type="region of interest" description="Disordered" evidence="1">
    <location>
        <begin position="1019"/>
        <end position="1039"/>
    </location>
</feature>
<dbReference type="SMART" id="SM00292">
    <property type="entry name" value="BRCT"/>
    <property type="match status" value="2"/>
</dbReference>
<feature type="domain" description="BRCT" evidence="3">
    <location>
        <begin position="379"/>
        <end position="468"/>
    </location>
</feature>
<comment type="caution">
    <text evidence="4">The sequence shown here is derived from an EMBL/GenBank/DDBJ whole genome shotgun (WGS) entry which is preliminary data.</text>
</comment>
<dbReference type="Gene3D" id="3.40.50.10190">
    <property type="entry name" value="BRCT domain"/>
    <property type="match status" value="2"/>
</dbReference>
<dbReference type="PROSITE" id="PS50172">
    <property type="entry name" value="BRCT"/>
    <property type="match status" value="2"/>
</dbReference>
<feature type="domain" description="DH" evidence="2">
    <location>
        <begin position="516"/>
        <end position="704"/>
    </location>
</feature>
<evidence type="ECO:0000259" key="3">
    <source>
        <dbReference type="PROSITE" id="PS50172"/>
    </source>
</evidence>
<protein>
    <recommendedName>
        <fullName evidence="6">RhoGEF domain protein</fullName>
    </recommendedName>
</protein>